<dbReference type="EMBL" id="ML003155">
    <property type="protein sequence ID" value="RKP34557.1"/>
    <property type="molecule type" value="Genomic_DNA"/>
</dbReference>
<dbReference type="AlphaFoldDB" id="A0A4P9ZMP2"/>
<name>A0A4P9ZMP2_9FUNG</name>
<organism evidence="1 2">
    <name type="scientific">Dimargaris cristalligena</name>
    <dbReference type="NCBI Taxonomy" id="215637"/>
    <lineage>
        <taxon>Eukaryota</taxon>
        <taxon>Fungi</taxon>
        <taxon>Fungi incertae sedis</taxon>
        <taxon>Zoopagomycota</taxon>
        <taxon>Kickxellomycotina</taxon>
        <taxon>Dimargaritomycetes</taxon>
        <taxon>Dimargaritales</taxon>
        <taxon>Dimargaritaceae</taxon>
        <taxon>Dimargaris</taxon>
    </lineage>
</organism>
<dbReference type="STRING" id="215637.A0A4P9ZMP2"/>
<keyword evidence="2" id="KW-1185">Reference proteome</keyword>
<feature type="non-terminal residue" evidence="1">
    <location>
        <position position="115"/>
    </location>
</feature>
<evidence type="ECO:0000313" key="2">
    <source>
        <dbReference type="Proteomes" id="UP000268162"/>
    </source>
</evidence>
<gene>
    <name evidence="1" type="ORF">BJ085DRAFT_535</name>
</gene>
<feature type="non-terminal residue" evidence="1">
    <location>
        <position position="1"/>
    </location>
</feature>
<reference evidence="2" key="1">
    <citation type="journal article" date="2018" name="Nat. Microbiol.">
        <title>Leveraging single-cell genomics to expand the fungal tree of life.</title>
        <authorList>
            <person name="Ahrendt S.R."/>
            <person name="Quandt C.A."/>
            <person name="Ciobanu D."/>
            <person name="Clum A."/>
            <person name="Salamov A."/>
            <person name="Andreopoulos B."/>
            <person name="Cheng J.F."/>
            <person name="Woyke T."/>
            <person name="Pelin A."/>
            <person name="Henrissat B."/>
            <person name="Reynolds N.K."/>
            <person name="Benny G.L."/>
            <person name="Smith M.E."/>
            <person name="James T.Y."/>
            <person name="Grigoriev I.V."/>
        </authorList>
    </citation>
    <scope>NUCLEOTIDE SEQUENCE [LARGE SCALE GENOMIC DNA]</scope>
    <source>
        <strain evidence="2">RSA 468</strain>
    </source>
</reference>
<protein>
    <submittedName>
        <fullName evidence="1">Uncharacterized protein</fullName>
    </submittedName>
</protein>
<sequence length="115" mass="12671">KSLWTLGINISRLLDIAFPSAGYVALLVHCQYAPKLIELLSTAKVPICVGFDLLHPSHLANPALTTLPPSDCAQKVTEIHHAHCLQAVHHLAIHRPTVARAVIHHFVQEGWIVEE</sequence>
<proteinExistence type="predicted"/>
<evidence type="ECO:0000313" key="1">
    <source>
        <dbReference type="EMBL" id="RKP34557.1"/>
    </source>
</evidence>
<dbReference type="Proteomes" id="UP000268162">
    <property type="component" value="Unassembled WGS sequence"/>
</dbReference>
<accession>A0A4P9ZMP2</accession>